<evidence type="ECO:0000313" key="2">
    <source>
        <dbReference type="EMBL" id="AUB84359.1"/>
    </source>
</evidence>
<proteinExistence type="predicted"/>
<feature type="transmembrane region" description="Helical" evidence="1">
    <location>
        <begin position="146"/>
        <end position="164"/>
    </location>
</feature>
<dbReference type="Proteomes" id="UP000232638">
    <property type="component" value="Chromosome"/>
</dbReference>
<protein>
    <recommendedName>
        <fullName evidence="4">PEP-CTERM protein-sorting domain-containing protein</fullName>
    </recommendedName>
</protein>
<keyword evidence="1" id="KW-0472">Membrane</keyword>
<keyword evidence="1" id="KW-1133">Transmembrane helix</keyword>
<dbReference type="KEGG" id="tsy:THSYN_27765"/>
<sequence>MLDHIYIESAGAPVGTGYNDSNPKSKTTGQGAAPVWEWTSDSLGTLLAESQMRITLADSGGNIKWRKDVALFSDFSTQGPSWYSGGGQTTLPTPFGVTLKTSDLINPGDTIQFRLFETVWNGATQNLPDLVFAPITLTIAPAADPVPAPATLALLVLGLPLIGLRRRSMRSER</sequence>
<keyword evidence="1" id="KW-0812">Transmembrane</keyword>
<dbReference type="EMBL" id="CP020370">
    <property type="protein sequence ID" value="AUB84359.1"/>
    <property type="molecule type" value="Genomic_DNA"/>
</dbReference>
<organism evidence="2 3">
    <name type="scientific">Candidatus Thiodictyon syntrophicum</name>
    <dbReference type="NCBI Taxonomy" id="1166950"/>
    <lineage>
        <taxon>Bacteria</taxon>
        <taxon>Pseudomonadati</taxon>
        <taxon>Pseudomonadota</taxon>
        <taxon>Gammaproteobacteria</taxon>
        <taxon>Chromatiales</taxon>
        <taxon>Chromatiaceae</taxon>
        <taxon>Thiodictyon</taxon>
    </lineage>
</organism>
<dbReference type="AlphaFoldDB" id="A0A2K8UFU5"/>
<evidence type="ECO:0000256" key="1">
    <source>
        <dbReference type="SAM" id="Phobius"/>
    </source>
</evidence>
<evidence type="ECO:0008006" key="4">
    <source>
        <dbReference type="Google" id="ProtNLM"/>
    </source>
</evidence>
<evidence type="ECO:0000313" key="3">
    <source>
        <dbReference type="Proteomes" id="UP000232638"/>
    </source>
</evidence>
<keyword evidence="3" id="KW-1185">Reference proteome</keyword>
<name>A0A2K8UFU5_9GAMM</name>
<reference evidence="2 3" key="1">
    <citation type="submission" date="2017-03" db="EMBL/GenBank/DDBJ databases">
        <title>Complete genome sequence of Candidatus 'Thiodictyon syntrophicum' sp. nov. strain Cad16T, a photolithoautotroph purple sulfur bacterium isolated from an alpine meromictic lake.</title>
        <authorList>
            <person name="Luedin S.M."/>
            <person name="Pothier J.F."/>
            <person name="Danza F."/>
            <person name="Storelli N."/>
            <person name="Wittwer M."/>
            <person name="Tonolla M."/>
        </authorList>
    </citation>
    <scope>NUCLEOTIDE SEQUENCE [LARGE SCALE GENOMIC DNA]</scope>
    <source>
        <strain evidence="2 3">Cad16T</strain>
    </source>
</reference>
<accession>A0A2K8UFU5</accession>
<gene>
    <name evidence="2" type="ORF">THSYN_27765</name>
</gene>